<feature type="transmembrane region" description="Helical" evidence="2">
    <location>
        <begin position="126"/>
        <end position="150"/>
    </location>
</feature>
<dbReference type="OrthoDB" id="3362655at2"/>
<feature type="compositionally biased region" description="Basic and acidic residues" evidence="1">
    <location>
        <begin position="82"/>
        <end position="96"/>
    </location>
</feature>
<evidence type="ECO:0000313" key="4">
    <source>
        <dbReference type="Proteomes" id="UP000317043"/>
    </source>
</evidence>
<dbReference type="Proteomes" id="UP000317043">
    <property type="component" value="Unassembled WGS sequence"/>
</dbReference>
<dbReference type="AlphaFoldDB" id="A0A543AZZ0"/>
<proteinExistence type="predicted"/>
<sequence length="354" mass="37180">MAHRQSPFGTPPPVPEVYDPPVGTPDPFTGDQSGRRRHRDLSESPRYPNPRHGEAETGAPWRETSSTVEHEDTRSVPPTRGLRPEFRTGSRDDSTRARPTPVLPRPRESAPLNRAVARAQQKNRSWLIALATVVGVIAVAACGVGTWMLVREDGGTDPIAGSSVAPEQSTSPEPSPPMERDASGGTVSVADLFGEDVVADGYQVLDAEALTDCAEAATTELADLLAEGDCSQVVRATVAAPDGEHAATLGVVNLADAEAAEEVRRQIEAGDGGAFTALRADGISEDLGLSPTVLGFNTYGHYLLYTVIGRADGEAPSSEDDAMAGMVADLVDGHLVTALSSWLSTVPAESLDLG</sequence>
<accession>A0A543AZZ0</accession>
<keyword evidence="2" id="KW-1133">Transmembrane helix</keyword>
<protein>
    <submittedName>
        <fullName evidence="3">Uncharacterized protein</fullName>
    </submittedName>
</protein>
<feature type="region of interest" description="Disordered" evidence="1">
    <location>
        <begin position="158"/>
        <end position="185"/>
    </location>
</feature>
<dbReference type="EMBL" id="VFOW01000001">
    <property type="protein sequence ID" value="TQL78141.1"/>
    <property type="molecule type" value="Genomic_DNA"/>
</dbReference>
<comment type="caution">
    <text evidence="3">The sequence shown here is derived from an EMBL/GenBank/DDBJ whole genome shotgun (WGS) entry which is preliminary data.</text>
</comment>
<dbReference type="RefSeq" id="WP_142042137.1">
    <property type="nucleotide sequence ID" value="NZ_JBHTGS010000001.1"/>
</dbReference>
<evidence type="ECO:0000256" key="1">
    <source>
        <dbReference type="SAM" id="MobiDB-lite"/>
    </source>
</evidence>
<reference evidence="3 4" key="1">
    <citation type="submission" date="2019-06" db="EMBL/GenBank/DDBJ databases">
        <title>Sequencing the genomes of 1000 actinobacteria strains.</title>
        <authorList>
            <person name="Klenk H.-P."/>
        </authorList>
    </citation>
    <scope>NUCLEOTIDE SEQUENCE [LARGE SCALE GENOMIC DNA]</scope>
    <source>
        <strain evidence="3 4">DSM 45928</strain>
    </source>
</reference>
<gene>
    <name evidence="3" type="ORF">FB566_3718</name>
</gene>
<evidence type="ECO:0000256" key="2">
    <source>
        <dbReference type="SAM" id="Phobius"/>
    </source>
</evidence>
<organism evidence="3 4">
    <name type="scientific">Stackebrandtia endophytica</name>
    <dbReference type="NCBI Taxonomy" id="1496996"/>
    <lineage>
        <taxon>Bacteria</taxon>
        <taxon>Bacillati</taxon>
        <taxon>Actinomycetota</taxon>
        <taxon>Actinomycetes</taxon>
        <taxon>Glycomycetales</taxon>
        <taxon>Glycomycetaceae</taxon>
        <taxon>Stackebrandtia</taxon>
    </lineage>
</organism>
<keyword evidence="4" id="KW-1185">Reference proteome</keyword>
<dbReference type="InParanoid" id="A0A543AZZ0"/>
<keyword evidence="2" id="KW-0472">Membrane</keyword>
<feature type="region of interest" description="Disordered" evidence="1">
    <location>
        <begin position="1"/>
        <end position="116"/>
    </location>
</feature>
<name>A0A543AZZ0_9ACTN</name>
<evidence type="ECO:0000313" key="3">
    <source>
        <dbReference type="EMBL" id="TQL78141.1"/>
    </source>
</evidence>
<keyword evidence="2" id="KW-0812">Transmembrane</keyword>